<feature type="transmembrane region" description="Helical" evidence="1">
    <location>
        <begin position="137"/>
        <end position="158"/>
    </location>
</feature>
<keyword evidence="3" id="KW-1185">Reference proteome</keyword>
<protein>
    <submittedName>
        <fullName evidence="2">TIGR02206 family membrane protein</fullName>
    </submittedName>
</protein>
<feature type="transmembrane region" description="Helical" evidence="1">
    <location>
        <begin position="54"/>
        <end position="77"/>
    </location>
</feature>
<dbReference type="Proteomes" id="UP000602076">
    <property type="component" value="Unassembled WGS sequence"/>
</dbReference>
<dbReference type="Pfam" id="PF14808">
    <property type="entry name" value="TMEM164"/>
    <property type="match status" value="1"/>
</dbReference>
<proteinExistence type="predicted"/>
<dbReference type="EMBL" id="JACXSI010000023">
    <property type="protein sequence ID" value="MBD3108818.1"/>
    <property type="molecule type" value="Genomic_DNA"/>
</dbReference>
<feature type="transmembrane region" description="Helical" evidence="1">
    <location>
        <begin position="216"/>
        <end position="237"/>
    </location>
</feature>
<name>A0A927HCV6_9BACI</name>
<keyword evidence="1" id="KW-1133">Transmembrane helix</keyword>
<evidence type="ECO:0000313" key="3">
    <source>
        <dbReference type="Proteomes" id="UP000602076"/>
    </source>
</evidence>
<evidence type="ECO:0000256" key="1">
    <source>
        <dbReference type="SAM" id="Phobius"/>
    </source>
</evidence>
<feature type="transmembrane region" description="Helical" evidence="1">
    <location>
        <begin position="170"/>
        <end position="188"/>
    </location>
</feature>
<organism evidence="2 3">
    <name type="scientific">Peribacillus faecalis</name>
    <dbReference type="NCBI Taxonomy" id="2772559"/>
    <lineage>
        <taxon>Bacteria</taxon>
        <taxon>Bacillati</taxon>
        <taxon>Bacillota</taxon>
        <taxon>Bacilli</taxon>
        <taxon>Bacillales</taxon>
        <taxon>Bacillaceae</taxon>
        <taxon>Peribacillus</taxon>
    </lineage>
</organism>
<evidence type="ECO:0000313" key="2">
    <source>
        <dbReference type="EMBL" id="MBD3108818.1"/>
    </source>
</evidence>
<gene>
    <name evidence="2" type="ORF">IEO70_10610</name>
</gene>
<keyword evidence="1" id="KW-0472">Membrane</keyword>
<reference evidence="2" key="1">
    <citation type="submission" date="2020-09" db="EMBL/GenBank/DDBJ databases">
        <title>Bacillus faecalis sp. nov., a moderately halophilic bacterium isolated from cow faeces.</title>
        <authorList>
            <person name="Jiang L."/>
            <person name="Lee J."/>
        </authorList>
    </citation>
    <scope>NUCLEOTIDE SEQUENCE</scope>
    <source>
        <strain evidence="2">AGMB 02131</strain>
    </source>
</reference>
<feature type="transmembrane region" description="Helical" evidence="1">
    <location>
        <begin position="83"/>
        <end position="101"/>
    </location>
</feature>
<dbReference type="InterPro" id="IPR011737">
    <property type="entry name" value="CHP02206_TP0381"/>
</dbReference>
<sequence length="248" mass="28304">MFENFFDTSETIANGLGFYLFGSVHLFWLSVITISCIIAVFCSRRMQLNRRRELLKGIALFLLVSEAVKILLLITIGRFEWDYLPLHLCSVNIFIIASHAFRPTRFKAEFLYAVCLPGAAAAIIFPGWPSLPFVNFLHIHSFVIHGLLLMYPLLLLAGGFKPDYRQLPKCLLLLVVISPFLYAFNKIADTNFWFLNHPGTDNPLALFETWLGNPGYIAGFFILLTIIWGILYIPVTIKEKIKHTKKGF</sequence>
<feature type="transmembrane region" description="Helical" evidence="1">
    <location>
        <begin position="110"/>
        <end position="131"/>
    </location>
</feature>
<feature type="transmembrane region" description="Helical" evidence="1">
    <location>
        <begin position="20"/>
        <end position="42"/>
    </location>
</feature>
<comment type="caution">
    <text evidence="2">The sequence shown here is derived from an EMBL/GenBank/DDBJ whole genome shotgun (WGS) entry which is preliminary data.</text>
</comment>
<dbReference type="RefSeq" id="WP_190998346.1">
    <property type="nucleotide sequence ID" value="NZ_JACXSI010000023.1"/>
</dbReference>
<dbReference type="NCBIfam" id="TIGR02206">
    <property type="entry name" value="intg_mem_TP0381"/>
    <property type="match status" value="1"/>
</dbReference>
<keyword evidence="1" id="KW-0812">Transmembrane</keyword>
<accession>A0A927HCV6</accession>
<dbReference type="AlphaFoldDB" id="A0A927HCV6"/>